<dbReference type="InterPro" id="IPR029044">
    <property type="entry name" value="Nucleotide-diphossugar_trans"/>
</dbReference>
<keyword evidence="4 6" id="KW-0808">Transferase</keyword>
<evidence type="ECO:0000313" key="6">
    <source>
        <dbReference type="EMBL" id="BCT69962.1"/>
    </source>
</evidence>
<evidence type="ECO:0000313" key="7">
    <source>
        <dbReference type="EMBL" id="GMB87231.1"/>
    </source>
</evidence>
<dbReference type="Proteomes" id="UP001165243">
    <property type="component" value="Unassembled WGS sequence"/>
</dbReference>
<comment type="similarity">
    <text evidence="2">Belongs to the glycosyltransferase 2 family.</text>
</comment>
<evidence type="ECO:0000256" key="2">
    <source>
        <dbReference type="ARBA" id="ARBA00006739"/>
    </source>
</evidence>
<evidence type="ECO:0000256" key="4">
    <source>
        <dbReference type="ARBA" id="ARBA00022679"/>
    </source>
</evidence>
<dbReference type="PANTHER" id="PTHR43179:SF12">
    <property type="entry name" value="GALACTOFURANOSYLTRANSFERASE GLFT2"/>
    <property type="match status" value="1"/>
</dbReference>
<dbReference type="GO" id="GO:0016757">
    <property type="term" value="F:glycosyltransferase activity"/>
    <property type="evidence" value="ECO:0007669"/>
    <property type="project" value="UniProtKB-KW"/>
</dbReference>
<evidence type="ECO:0000256" key="3">
    <source>
        <dbReference type="ARBA" id="ARBA00022676"/>
    </source>
</evidence>
<evidence type="ECO:0000259" key="5">
    <source>
        <dbReference type="Pfam" id="PF00535"/>
    </source>
</evidence>
<dbReference type="CDD" id="cd04185">
    <property type="entry name" value="GT_2_like_b"/>
    <property type="match status" value="1"/>
</dbReference>
<dbReference type="EMBL" id="LC619751">
    <property type="protein sequence ID" value="BCT69962.1"/>
    <property type="molecule type" value="Genomic_DNA"/>
</dbReference>
<dbReference type="InterPro" id="IPR001173">
    <property type="entry name" value="Glyco_trans_2-like"/>
</dbReference>
<accession>A0A0U3DB02</accession>
<reference evidence="6" key="1">
    <citation type="submission" date="2021-03" db="EMBL/GenBank/DDBJ databases">
        <title>EPS cluster and housekeeping genes of probiotic Lactobacillus delbrueckii subsp. bulgaricus.</title>
        <authorList>
            <person name="Kudo H."/>
            <person name="Fujiwara S."/>
            <person name="Sasaki Y."/>
            <person name="Fujisawa M."/>
        </authorList>
    </citation>
    <scope>NUCLEOTIDE SEQUENCE</scope>
    <source>
        <strain evidence="6">OLL1073R-1</strain>
    </source>
</reference>
<dbReference type="Pfam" id="PF00535">
    <property type="entry name" value="Glycos_transf_2"/>
    <property type="match status" value="1"/>
</dbReference>
<proteinExistence type="inferred from homology"/>
<dbReference type="Gene3D" id="3.90.550.10">
    <property type="entry name" value="Spore Coat Polysaccharide Biosynthesis Protein SpsA, Chain A"/>
    <property type="match status" value="1"/>
</dbReference>
<reference evidence="7" key="2">
    <citation type="submission" date="2023-04" db="EMBL/GenBank/DDBJ databases">
        <title>Draft genome sequences of Lactobacillus delbrueckii subsp. bulgaricus ME-900 and ME-901 with improved acid tolerance.</title>
        <authorList>
            <person name="Ishida T."/>
            <person name="Yamamoto E."/>
            <person name="Koizumi A."/>
            <person name="Fujiwara S."/>
            <person name="Makino S."/>
            <person name="Kano H."/>
            <person name="Kimura K."/>
        </authorList>
    </citation>
    <scope>NUCLEOTIDE SEQUENCE</scope>
    <source>
        <strain evidence="7">ME-900</strain>
    </source>
</reference>
<comment type="pathway">
    <text evidence="1">Cell wall biogenesis; cell wall polysaccharide biosynthesis.</text>
</comment>
<dbReference type="PANTHER" id="PTHR43179">
    <property type="entry name" value="RHAMNOSYLTRANSFERASE WBBL"/>
    <property type="match status" value="1"/>
</dbReference>
<dbReference type="SUPFAM" id="SSF53448">
    <property type="entry name" value="Nucleotide-diphospho-sugar transferases"/>
    <property type="match status" value="1"/>
</dbReference>
<evidence type="ECO:0000256" key="1">
    <source>
        <dbReference type="ARBA" id="ARBA00004776"/>
    </source>
</evidence>
<feature type="domain" description="Glycosyltransferase 2-like" evidence="5">
    <location>
        <begin position="7"/>
        <end position="108"/>
    </location>
</feature>
<name>A0A0U3DB02_LACDE</name>
<protein>
    <submittedName>
        <fullName evidence="6">Glycosyltransferase</fullName>
    </submittedName>
</protein>
<dbReference type="EMBL" id="BSWK01000028">
    <property type="protein sequence ID" value="GMB87231.1"/>
    <property type="molecule type" value="Genomic_DNA"/>
</dbReference>
<gene>
    <name evidence="6" type="primary">epsIIG</name>
    <name evidence="7" type="ORF">ME0900_16050</name>
</gene>
<organism evidence="6">
    <name type="scientific">Lactobacillus delbrueckii subsp. bulgaricus</name>
    <dbReference type="NCBI Taxonomy" id="1585"/>
    <lineage>
        <taxon>Bacteria</taxon>
        <taxon>Bacillati</taxon>
        <taxon>Bacillota</taxon>
        <taxon>Bacilli</taxon>
        <taxon>Lactobacillales</taxon>
        <taxon>Lactobacillaceae</taxon>
        <taxon>Lactobacillus</taxon>
    </lineage>
</organism>
<dbReference type="RefSeq" id="WP_004560889.1">
    <property type="nucleotide sequence ID" value="NZ_BSWJ01000037.1"/>
</dbReference>
<dbReference type="AlphaFoldDB" id="A0A0U3DB02"/>
<sequence>MKSVAAVVVTYNRKKLLKEAIDALLSQSLPEADVLVVDNASTDGTKEYITDYIAQNKIVYFNTGNNLGGAGGFNFGMRQAYEAGYKYIWIMDDDAIVKKNALEELLRADHLLKGNYGYLSSAVFWIDGQPCVMNRQKLIKDWTSDLEYLSDGLVRTYYSTFVSFFVKSATVKELGLPIKDFFIWGDDVEYSNRLSKKYPCYVVGKSQVIHKTKDNNGSNIAKERGDRIGRYKFAYRNECVIARENGMKGRLRQFAKVNYHMLRVIFTNNPHKLKKLGVILSASIQGIFFRPKIEYVEEKND</sequence>
<keyword evidence="3" id="KW-0328">Glycosyltransferase</keyword>